<gene>
    <name evidence="3" type="ORF">DXA63_08950</name>
</gene>
<dbReference type="Pfam" id="PF18739">
    <property type="entry name" value="HEPN_Apea"/>
    <property type="match status" value="1"/>
</dbReference>
<dbReference type="InterPro" id="IPR041229">
    <property type="entry name" value="HEPN_Apea"/>
</dbReference>
<reference evidence="3 4" key="1">
    <citation type="submission" date="2018-08" db="EMBL/GenBank/DDBJ databases">
        <title>A genome reference for cultivated species of the human gut microbiota.</title>
        <authorList>
            <person name="Zou Y."/>
            <person name="Xue W."/>
            <person name="Luo G."/>
        </authorList>
    </citation>
    <scope>NUCLEOTIDE SEQUENCE [LARGE SCALE GENOMIC DNA]</scope>
    <source>
        <strain evidence="3 4">OF03-3</strain>
    </source>
</reference>
<proteinExistence type="predicted"/>
<organism evidence="3 4">
    <name type="scientific">Segatella copri</name>
    <dbReference type="NCBI Taxonomy" id="165179"/>
    <lineage>
        <taxon>Bacteria</taxon>
        <taxon>Pseudomonadati</taxon>
        <taxon>Bacteroidota</taxon>
        <taxon>Bacteroidia</taxon>
        <taxon>Bacteroidales</taxon>
        <taxon>Prevotellaceae</taxon>
        <taxon>Segatella</taxon>
    </lineage>
</organism>
<comment type="caution">
    <text evidence="3">The sequence shown here is derived from an EMBL/GenBank/DDBJ whole genome shotgun (WGS) entry which is preliminary data.</text>
</comment>
<evidence type="ECO:0008006" key="5">
    <source>
        <dbReference type="Google" id="ProtNLM"/>
    </source>
</evidence>
<protein>
    <recommendedName>
        <fullName evidence="5">ApeA N-terminal domain-containing protein</fullName>
    </recommendedName>
</protein>
<dbReference type="Proteomes" id="UP000285604">
    <property type="component" value="Unassembled WGS sequence"/>
</dbReference>
<sequence>MPKAWYGTPIYANNKFRKEMIDRFDFKFESRYIGLWYQPNNPSKQYYGTLFLDKQNIFIELCFQGEGIAHSEQLDYLYGSAYSYDKQKDKEYSESIALQGLIGIKSSHFGNNLKHYIYEVKKLFIFDNTLSFENVRAIGFGAPLLDQWSANIMESGFKEIENEINDPNLNLIYFYPPRPYTLLKSEDINIDINFYFCRTLGSINQGIIQHAFLRLLPRKHPSFEESLEMMHKYCFLLFLLTNRTFMPENITCYNQGKFVYKVNEKYAYRYIDIPQASSPQTELTDFTHEEILAIFSAWNELYNKYSDAINAFYETSLNWYSPPASQIRNYISFIDSITKEFKGENGNVNPKSKRAKRVQEILEKADSVLDKKDKTDLQNWLLHTTGKELDSRFCKLLDNLKGLLPDELNKDFATKAVKTRNIITHPNSYDENSFDKSQYEDVAYKLTKIIRAFMLKEIGVKEDIIKDIIKF</sequence>
<feature type="domain" description="Apea-like HEPN" evidence="1">
    <location>
        <begin position="329"/>
        <end position="463"/>
    </location>
</feature>
<evidence type="ECO:0000313" key="3">
    <source>
        <dbReference type="EMBL" id="RGX94187.1"/>
    </source>
</evidence>
<evidence type="ECO:0000259" key="2">
    <source>
        <dbReference type="Pfam" id="PF18862"/>
    </source>
</evidence>
<evidence type="ECO:0000259" key="1">
    <source>
        <dbReference type="Pfam" id="PF18739"/>
    </source>
</evidence>
<dbReference type="InterPro" id="IPR041223">
    <property type="entry name" value="ApeA_NTD"/>
</dbReference>
<dbReference type="Pfam" id="PF18862">
    <property type="entry name" value="ApeA_NTD1"/>
    <property type="match status" value="1"/>
</dbReference>
<dbReference type="EMBL" id="QSCI01000036">
    <property type="protein sequence ID" value="RGX94187.1"/>
    <property type="molecule type" value="Genomic_DNA"/>
</dbReference>
<accession>A0AA92ULS6</accession>
<dbReference type="AlphaFoldDB" id="A0AA92ULS6"/>
<evidence type="ECO:0000313" key="4">
    <source>
        <dbReference type="Proteomes" id="UP000285604"/>
    </source>
</evidence>
<feature type="domain" description="ApeA N-terminal" evidence="2">
    <location>
        <begin position="31"/>
        <end position="281"/>
    </location>
</feature>
<name>A0AA92ULS6_9BACT</name>